<dbReference type="InterPro" id="IPR002591">
    <property type="entry name" value="Phosphodiest/P_Trfase"/>
</dbReference>
<comment type="caution">
    <text evidence="1">The sequence shown here is derived from an EMBL/GenBank/DDBJ whole genome shotgun (WGS) entry which is preliminary data.</text>
</comment>
<dbReference type="SUPFAM" id="SSF53649">
    <property type="entry name" value="Alkaline phosphatase-like"/>
    <property type="match status" value="1"/>
</dbReference>
<dbReference type="PANTHER" id="PTHR10151:SF120">
    <property type="entry name" value="BIS(5'-ADENOSYL)-TRIPHOSPHATASE"/>
    <property type="match status" value="1"/>
</dbReference>
<proteinExistence type="predicted"/>
<keyword evidence="2" id="KW-1185">Reference proteome</keyword>
<dbReference type="PANTHER" id="PTHR10151">
    <property type="entry name" value="ECTONUCLEOTIDE PYROPHOSPHATASE/PHOSPHODIESTERASE"/>
    <property type="match status" value="1"/>
</dbReference>
<dbReference type="EMBL" id="LAQJ01000211">
    <property type="protein sequence ID" value="KKO19185.1"/>
    <property type="molecule type" value="Genomic_DNA"/>
</dbReference>
<dbReference type="AlphaFoldDB" id="A0A0M2UUB2"/>
<accession>A0A0M2UUB2</accession>
<organism evidence="1 2">
    <name type="scientific">Candidatus Brocadia fulgida</name>
    <dbReference type="NCBI Taxonomy" id="380242"/>
    <lineage>
        <taxon>Bacteria</taxon>
        <taxon>Pseudomonadati</taxon>
        <taxon>Planctomycetota</taxon>
        <taxon>Candidatus Brocadiia</taxon>
        <taxon>Candidatus Brocadiales</taxon>
        <taxon>Candidatus Brocadiaceae</taxon>
        <taxon>Candidatus Brocadia</taxon>
    </lineage>
</organism>
<dbReference type="InterPro" id="IPR017850">
    <property type="entry name" value="Alkaline_phosphatase_core_sf"/>
</dbReference>
<sequence>MIIHKKKVFVLGLDSVPPELLFDRWLDQLPNIQRLIAHGRYGAMKSTIPAITCPAWMSMMTSANPGRLGIYGFRNRLRHDYEGLSFANSKSVHVDTVWNILSRLGKKVVVIGVPLTYPPQPVNGCMITCFLTPDTKGEYTYPPGLKAEVEAISQGYILDAAEFRSDNKESILKDIYAMTEKRFRLTRHFLRSKEWDFFMVVEMGPDRIHHAFWKYFDHDHPRHMPGSPYQNAILDYYKYLDEEIGETVKLFTDDTMTLIVSDHGAKKMMGGICINEWLIQNGYLKLVRYPAGSTPFNKTIVDWDNTRVWGEGGYYGRLFMNVRGREPKGVIAPQHYEHVRNELIKKLEDLRDEKGNTINTKVFKPEEIYTACNGIPPDLLVYYGDLFWRSIGNVGNRSIWASENDTGPDDANHSQYGIFIMQNGKEPGGVRLQGVTLYDIAPTILNYLGVRVPEDMEGKVIP</sequence>
<dbReference type="Proteomes" id="UP000034954">
    <property type="component" value="Unassembled WGS sequence"/>
</dbReference>
<evidence type="ECO:0000313" key="2">
    <source>
        <dbReference type="Proteomes" id="UP000034954"/>
    </source>
</evidence>
<dbReference type="GO" id="GO:0016787">
    <property type="term" value="F:hydrolase activity"/>
    <property type="evidence" value="ECO:0007669"/>
    <property type="project" value="UniProtKB-ARBA"/>
</dbReference>
<reference evidence="1 2" key="1">
    <citation type="journal article" date="2013" name="BMC Microbiol.">
        <title>Identification of the type II cytochrome c maturation pathway in anammox bacteria by comparative genomics.</title>
        <authorList>
            <person name="Ferousi C."/>
            <person name="Speth D.R."/>
            <person name="Reimann J."/>
            <person name="Op den Camp H.J."/>
            <person name="Allen J.W."/>
            <person name="Keltjens J.T."/>
            <person name="Jetten M.S."/>
        </authorList>
    </citation>
    <scope>NUCLEOTIDE SEQUENCE [LARGE SCALE GENOMIC DNA]</scope>
    <source>
        <strain evidence="1">RU1</strain>
    </source>
</reference>
<dbReference type="Pfam" id="PF01663">
    <property type="entry name" value="Phosphodiest"/>
    <property type="match status" value="1"/>
</dbReference>
<name>A0A0M2UUB2_9BACT</name>
<dbReference type="Gene3D" id="3.40.720.10">
    <property type="entry name" value="Alkaline Phosphatase, subunit A"/>
    <property type="match status" value="2"/>
</dbReference>
<protein>
    <submittedName>
        <fullName evidence="1">Phosphodiesterase/nucleotide pyrophosphatase</fullName>
    </submittedName>
</protein>
<dbReference type="PATRIC" id="fig|380242.3.peg.2637"/>
<evidence type="ECO:0000313" key="1">
    <source>
        <dbReference type="EMBL" id="KKO19185.1"/>
    </source>
</evidence>
<gene>
    <name evidence="1" type="ORF">BROFUL_02112</name>
</gene>